<feature type="region of interest" description="Disordered" evidence="1">
    <location>
        <begin position="1"/>
        <end position="20"/>
    </location>
</feature>
<gene>
    <name evidence="3" type="ORF">D3874_12700</name>
</gene>
<dbReference type="EMBL" id="QYUK01000011">
    <property type="protein sequence ID" value="RJF87779.1"/>
    <property type="molecule type" value="Genomic_DNA"/>
</dbReference>
<name>A0A418WCT4_9PROT</name>
<evidence type="ECO:0000256" key="1">
    <source>
        <dbReference type="SAM" id="MobiDB-lite"/>
    </source>
</evidence>
<evidence type="ECO:0000313" key="4">
    <source>
        <dbReference type="Proteomes" id="UP000284605"/>
    </source>
</evidence>
<accession>A0A418WCT4</accession>
<evidence type="ECO:0000259" key="2">
    <source>
        <dbReference type="Pfam" id="PF09361"/>
    </source>
</evidence>
<sequence length="156" mass="16756">MATKTKSVKPETTEMTTTTETATETFKATAEQVKGKMEQALKTFEEAGSLSKDTYEAFVSSFNITVKGVESVTTETAAYAKKAVEDLVAVSKAVVGAKSLREVVDLQNDFTKSAFDAFLAYTNKVGEMTVTLTQSAVEPVSRQLGVAFKKFATPVA</sequence>
<dbReference type="InterPro" id="IPR018968">
    <property type="entry name" value="Phasin"/>
</dbReference>
<dbReference type="InterPro" id="IPR010127">
    <property type="entry name" value="Phasin_subfam-1"/>
</dbReference>
<protein>
    <submittedName>
        <fullName evidence="3">Phasin family protein</fullName>
    </submittedName>
</protein>
<dbReference type="NCBIfam" id="TIGR01841">
    <property type="entry name" value="phasin"/>
    <property type="match status" value="1"/>
</dbReference>
<organism evidence="3 4">
    <name type="scientific">Oleomonas cavernae</name>
    <dbReference type="NCBI Taxonomy" id="2320859"/>
    <lineage>
        <taxon>Bacteria</taxon>
        <taxon>Pseudomonadati</taxon>
        <taxon>Pseudomonadota</taxon>
        <taxon>Alphaproteobacteria</taxon>
        <taxon>Acetobacterales</taxon>
        <taxon>Acetobacteraceae</taxon>
        <taxon>Oleomonas</taxon>
    </lineage>
</organism>
<evidence type="ECO:0000313" key="3">
    <source>
        <dbReference type="EMBL" id="RJF87779.1"/>
    </source>
</evidence>
<proteinExistence type="predicted"/>
<dbReference type="AlphaFoldDB" id="A0A418WCT4"/>
<dbReference type="Pfam" id="PF09361">
    <property type="entry name" value="Phasin_2"/>
    <property type="match status" value="1"/>
</dbReference>
<feature type="domain" description="Phasin" evidence="2">
    <location>
        <begin position="47"/>
        <end position="143"/>
    </location>
</feature>
<keyword evidence="4" id="KW-1185">Reference proteome</keyword>
<reference evidence="3 4" key="1">
    <citation type="submission" date="2018-09" db="EMBL/GenBank/DDBJ databases">
        <authorList>
            <person name="Zhu H."/>
        </authorList>
    </citation>
    <scope>NUCLEOTIDE SEQUENCE [LARGE SCALE GENOMIC DNA]</scope>
    <source>
        <strain evidence="3 4">K1W22B-8</strain>
    </source>
</reference>
<dbReference type="Proteomes" id="UP000284605">
    <property type="component" value="Unassembled WGS sequence"/>
</dbReference>
<comment type="caution">
    <text evidence="3">The sequence shown here is derived from an EMBL/GenBank/DDBJ whole genome shotgun (WGS) entry which is preliminary data.</text>
</comment>